<dbReference type="RefSeq" id="WP_096595995.1">
    <property type="nucleotide sequence ID" value="NZ_LR134263.1"/>
</dbReference>
<reference evidence="1 3" key="1">
    <citation type="journal article" date="2017" name="PLoS ONE">
        <title>Development of a real-time PCR for detection of Staphylococcus pseudintermedius using a novel automated comparison of whole-genome sequences.</title>
        <authorList>
            <person name="Verstappen K.M."/>
            <person name="Huijbregts L."/>
            <person name="Spaninks M."/>
            <person name="Wagenaar J.A."/>
            <person name="Fluit A.C."/>
            <person name="Duim B."/>
        </authorList>
    </citation>
    <scope>NUCLEOTIDE SEQUENCE [LARGE SCALE GENOMIC DNA]</scope>
    <source>
        <strain evidence="1 3">15S02591-1</strain>
    </source>
</reference>
<dbReference type="EMBL" id="MWUR01000001">
    <property type="protein sequence ID" value="PCF52758.1"/>
    <property type="molecule type" value="Genomic_DNA"/>
</dbReference>
<keyword evidence="4" id="KW-1185">Reference proteome</keyword>
<evidence type="ECO:0000313" key="3">
    <source>
        <dbReference type="Proteomes" id="UP000217473"/>
    </source>
</evidence>
<accession>A0AAX0QXA4</accession>
<dbReference type="AlphaFoldDB" id="A0AAX0QXA4"/>
<dbReference type="Proteomes" id="UP000266198">
    <property type="component" value="Unassembled WGS sequence"/>
</dbReference>
<sequence>MTNMFNVFEKKLIDYAGMFPPTQLPLDEAIRNYAAYIRTDDAWMINTFVMPFSHIDQLTPYASLYSAAYPLRLSVTLGKSETYSATKDQLSDVRQTLQDLVTHHHDWLSVDALEIPIDTLIFEHPVLEEIWTLSQALEAEAFMEIQMIGRNDFEQHISHMLEAVKVFNDQHDATLKVKLRTGHVDPTQVPTTAQIAYFIQQVHHFGLAMKFTAGLHHPVRMYRDEIQDKMHGHLNVFVAAFLASQFDLPHSVIQAILDEEDVQNFTFTDEALGWQSYVITLEDVQHQRLTHFNSFGSCSFITPTSELRELIQ</sequence>
<dbReference type="Proteomes" id="UP000217473">
    <property type="component" value="Unassembled WGS sequence"/>
</dbReference>
<evidence type="ECO:0000313" key="4">
    <source>
        <dbReference type="Proteomes" id="UP000266198"/>
    </source>
</evidence>
<dbReference type="EMBL" id="NIPK01000001">
    <property type="protein sequence ID" value="RIZ56385.1"/>
    <property type="molecule type" value="Genomic_DNA"/>
</dbReference>
<comment type="caution">
    <text evidence="1">The sequence shown here is derived from an EMBL/GenBank/DDBJ whole genome shotgun (WGS) entry which is preliminary data.</text>
</comment>
<evidence type="ECO:0000313" key="1">
    <source>
        <dbReference type="EMBL" id="PCF52758.1"/>
    </source>
</evidence>
<proteinExistence type="predicted"/>
<protein>
    <submittedName>
        <fullName evidence="1">Uncharacterized protein</fullName>
    </submittedName>
</protein>
<gene>
    <name evidence="1" type="ORF">B5C07_00905</name>
    <name evidence="2" type="ORF">CDL68_00100</name>
</gene>
<organism evidence="1 3">
    <name type="scientific">Staphylococcus delphini</name>
    <dbReference type="NCBI Taxonomy" id="53344"/>
    <lineage>
        <taxon>Bacteria</taxon>
        <taxon>Bacillati</taxon>
        <taxon>Bacillota</taxon>
        <taxon>Bacilli</taxon>
        <taxon>Bacillales</taxon>
        <taxon>Staphylococcaceae</taxon>
        <taxon>Staphylococcus</taxon>
        <taxon>Staphylococcus intermedius group</taxon>
    </lineage>
</organism>
<reference evidence="2 4" key="2">
    <citation type="submission" date="2017-06" db="EMBL/GenBank/DDBJ databases">
        <title>Identification of a new gene, sdsY, involved in staphylococcal internalization in non-professional phagocytic cells (NPPCs).</title>
        <authorList>
            <person name="Maali Y."/>
            <person name="Martins-Simoes P."/>
            <person name="Trouillet-Assant S."/>
            <person name="Laurent F."/>
            <person name="Diot A."/>
            <person name="Verhoeven P."/>
            <person name="Bouvard D."/>
            <person name="Vandenesch F."/>
            <person name="Bes M."/>
        </authorList>
    </citation>
    <scope>NUCLEOTIDE SEQUENCE [LARGE SCALE GENOMIC DNA]</scope>
    <source>
        <strain evidence="2 4">Heidy</strain>
    </source>
</reference>
<name>A0AAX0QXA4_9STAP</name>
<evidence type="ECO:0000313" key="2">
    <source>
        <dbReference type="EMBL" id="RIZ56385.1"/>
    </source>
</evidence>